<evidence type="ECO:0000313" key="1">
    <source>
        <dbReference type="EMBL" id="KAF9643277.1"/>
    </source>
</evidence>
<keyword evidence="2" id="KW-1185">Reference proteome</keyword>
<accession>A0ACB6Z165</accession>
<protein>
    <submittedName>
        <fullName evidence="1">Heme oxygenase</fullName>
    </submittedName>
</protein>
<gene>
    <name evidence="1" type="ORF">BDM02DRAFT_1543135</name>
</gene>
<dbReference type="EMBL" id="MU118252">
    <property type="protein sequence ID" value="KAF9643277.1"/>
    <property type="molecule type" value="Genomic_DNA"/>
</dbReference>
<sequence>MSTSHAEAEVDMTQPASLILKAGTMKIHEEVEKSKGATHLARGELDREEYIRCLMMFWHIYHSLEEGLAANANDNVLTPTYNPALFARASALSSDISFLLGVSDDDSSWKTHPTHQTLISSPSPAFRAYVSRLTHLVEEEPRRLLAHSYIRYMGDLSGGQVMKRNIRKAYGLVDKQGTAFYDFGVTGSEGQSKPFTANMGEVRRIKEWFRDGIDAGVGNDVGVKEALLDEATRAFVLHKNIFDEIKAPSPKTQKPVAWTPSSMPLGQELESSKAVSVRSVLAFMLVVGLARFIIVVGGLSGSQGYAKLEAVHAWIISTVPST</sequence>
<organism evidence="1 2">
    <name type="scientific">Thelephora ganbajun</name>
    <name type="common">Ganba fungus</name>
    <dbReference type="NCBI Taxonomy" id="370292"/>
    <lineage>
        <taxon>Eukaryota</taxon>
        <taxon>Fungi</taxon>
        <taxon>Dikarya</taxon>
        <taxon>Basidiomycota</taxon>
        <taxon>Agaricomycotina</taxon>
        <taxon>Agaricomycetes</taxon>
        <taxon>Thelephorales</taxon>
        <taxon>Thelephoraceae</taxon>
        <taxon>Thelephora</taxon>
    </lineage>
</organism>
<comment type="caution">
    <text evidence="1">The sequence shown here is derived from an EMBL/GenBank/DDBJ whole genome shotgun (WGS) entry which is preliminary data.</text>
</comment>
<dbReference type="Proteomes" id="UP000886501">
    <property type="component" value="Unassembled WGS sequence"/>
</dbReference>
<name>A0ACB6Z165_THEGA</name>
<reference evidence="1" key="1">
    <citation type="submission" date="2019-10" db="EMBL/GenBank/DDBJ databases">
        <authorList>
            <consortium name="DOE Joint Genome Institute"/>
            <person name="Kuo A."/>
            <person name="Miyauchi S."/>
            <person name="Kiss E."/>
            <person name="Drula E."/>
            <person name="Kohler A."/>
            <person name="Sanchez-Garcia M."/>
            <person name="Andreopoulos B."/>
            <person name="Barry K.W."/>
            <person name="Bonito G."/>
            <person name="Buee M."/>
            <person name="Carver A."/>
            <person name="Chen C."/>
            <person name="Cichocki N."/>
            <person name="Clum A."/>
            <person name="Culley D."/>
            <person name="Crous P.W."/>
            <person name="Fauchery L."/>
            <person name="Girlanda M."/>
            <person name="Hayes R."/>
            <person name="Keri Z."/>
            <person name="Labutti K."/>
            <person name="Lipzen A."/>
            <person name="Lombard V."/>
            <person name="Magnuson J."/>
            <person name="Maillard F."/>
            <person name="Morin E."/>
            <person name="Murat C."/>
            <person name="Nolan M."/>
            <person name="Ohm R."/>
            <person name="Pangilinan J."/>
            <person name="Pereira M."/>
            <person name="Perotto S."/>
            <person name="Peter M."/>
            <person name="Riley R."/>
            <person name="Sitrit Y."/>
            <person name="Stielow B."/>
            <person name="Szollosi G."/>
            <person name="Zifcakova L."/>
            <person name="Stursova M."/>
            <person name="Spatafora J.W."/>
            <person name="Tedersoo L."/>
            <person name="Vaario L.-M."/>
            <person name="Yamada A."/>
            <person name="Yan M."/>
            <person name="Wang P."/>
            <person name="Xu J."/>
            <person name="Bruns T."/>
            <person name="Baldrian P."/>
            <person name="Vilgalys R."/>
            <person name="Henrissat B."/>
            <person name="Grigoriev I.V."/>
            <person name="Hibbett D."/>
            <person name="Nagy L.G."/>
            <person name="Martin F.M."/>
        </authorList>
    </citation>
    <scope>NUCLEOTIDE SEQUENCE</scope>
    <source>
        <strain evidence="1">P2</strain>
    </source>
</reference>
<evidence type="ECO:0000313" key="2">
    <source>
        <dbReference type="Proteomes" id="UP000886501"/>
    </source>
</evidence>
<proteinExistence type="predicted"/>
<reference evidence="1" key="2">
    <citation type="journal article" date="2020" name="Nat. Commun.">
        <title>Large-scale genome sequencing of mycorrhizal fungi provides insights into the early evolution of symbiotic traits.</title>
        <authorList>
            <person name="Miyauchi S."/>
            <person name="Kiss E."/>
            <person name="Kuo A."/>
            <person name="Drula E."/>
            <person name="Kohler A."/>
            <person name="Sanchez-Garcia M."/>
            <person name="Morin E."/>
            <person name="Andreopoulos B."/>
            <person name="Barry K.W."/>
            <person name="Bonito G."/>
            <person name="Buee M."/>
            <person name="Carver A."/>
            <person name="Chen C."/>
            <person name="Cichocki N."/>
            <person name="Clum A."/>
            <person name="Culley D."/>
            <person name="Crous P.W."/>
            <person name="Fauchery L."/>
            <person name="Girlanda M."/>
            <person name="Hayes R.D."/>
            <person name="Keri Z."/>
            <person name="LaButti K."/>
            <person name="Lipzen A."/>
            <person name="Lombard V."/>
            <person name="Magnuson J."/>
            <person name="Maillard F."/>
            <person name="Murat C."/>
            <person name="Nolan M."/>
            <person name="Ohm R.A."/>
            <person name="Pangilinan J."/>
            <person name="Pereira M.F."/>
            <person name="Perotto S."/>
            <person name="Peter M."/>
            <person name="Pfister S."/>
            <person name="Riley R."/>
            <person name="Sitrit Y."/>
            <person name="Stielow J.B."/>
            <person name="Szollosi G."/>
            <person name="Zifcakova L."/>
            <person name="Stursova M."/>
            <person name="Spatafora J.W."/>
            <person name="Tedersoo L."/>
            <person name="Vaario L.M."/>
            <person name="Yamada A."/>
            <person name="Yan M."/>
            <person name="Wang P."/>
            <person name="Xu J."/>
            <person name="Bruns T."/>
            <person name="Baldrian P."/>
            <person name="Vilgalys R."/>
            <person name="Dunand C."/>
            <person name="Henrissat B."/>
            <person name="Grigoriev I.V."/>
            <person name="Hibbett D."/>
            <person name="Nagy L.G."/>
            <person name="Martin F.M."/>
        </authorList>
    </citation>
    <scope>NUCLEOTIDE SEQUENCE</scope>
    <source>
        <strain evidence="1">P2</strain>
    </source>
</reference>